<keyword evidence="4" id="KW-0862">Zinc</keyword>
<feature type="compositionally biased region" description="Pro residues" evidence="8">
    <location>
        <begin position="31"/>
        <end position="41"/>
    </location>
</feature>
<evidence type="ECO:0000256" key="4">
    <source>
        <dbReference type="ARBA" id="ARBA00022833"/>
    </source>
</evidence>
<accession>A0A2G8S5R1</accession>
<keyword evidence="5" id="KW-1133">Transmembrane helix</keyword>
<protein>
    <submittedName>
        <fullName evidence="9">Transporter</fullName>
    </submittedName>
</protein>
<dbReference type="Gene3D" id="1.20.1510.10">
    <property type="entry name" value="Cation efflux protein transmembrane domain"/>
    <property type="match status" value="1"/>
</dbReference>
<gene>
    <name evidence="9" type="ORF">GSI_09149</name>
</gene>
<reference evidence="9 10" key="1">
    <citation type="journal article" date="2015" name="Sci. Rep.">
        <title>Chromosome-level genome map provides insights into diverse defense mechanisms in the medicinal fungus Ganoderma sinense.</title>
        <authorList>
            <person name="Zhu Y."/>
            <person name="Xu J."/>
            <person name="Sun C."/>
            <person name="Zhou S."/>
            <person name="Xu H."/>
            <person name="Nelson D.R."/>
            <person name="Qian J."/>
            <person name="Song J."/>
            <person name="Luo H."/>
            <person name="Xiang L."/>
            <person name="Li Y."/>
            <person name="Xu Z."/>
            <person name="Ji A."/>
            <person name="Wang L."/>
            <person name="Lu S."/>
            <person name="Hayward A."/>
            <person name="Sun W."/>
            <person name="Li X."/>
            <person name="Schwartz D.C."/>
            <person name="Wang Y."/>
            <person name="Chen S."/>
        </authorList>
    </citation>
    <scope>NUCLEOTIDE SEQUENCE [LARGE SCALE GENOMIC DNA]</scope>
    <source>
        <strain evidence="9 10">ZZ0214-1</strain>
    </source>
</reference>
<feature type="compositionally biased region" description="Basic residues" evidence="8">
    <location>
        <begin position="197"/>
        <end position="206"/>
    </location>
</feature>
<keyword evidence="10" id="KW-1185">Reference proteome</keyword>
<feature type="compositionally biased region" description="Low complexity" evidence="8">
    <location>
        <begin position="145"/>
        <end position="160"/>
    </location>
</feature>
<comment type="caution">
    <text evidence="9">The sequence shown here is derived from an EMBL/GenBank/DDBJ whole genome shotgun (WGS) entry which is preliminary data.</text>
</comment>
<evidence type="ECO:0000313" key="10">
    <source>
        <dbReference type="Proteomes" id="UP000230002"/>
    </source>
</evidence>
<sequence>MTVPETVSRNGAMHRRKSSKDEDENNVFVFPAPPSPRPPLTTTPLHGGNLDGVPSDEGSSLAPSASRPRVTSTPAIAVSQSFPGPPSSAGPYRTTFNIQPRPPPLNGVPYGRANGRHQPPAMRQSLSLPSPHSQAHSRTRSISGPFSPITPSPLSSSFPPQQLAMPPSYKIPPSSTAPDLHAPTSPIENGATLKGAPSRRHSRIHSRNLSIFFPRPGSLPATSIAEDGTQELDFSIPPPSEDGVPIPLASPGAGQHTFREGFRFGGRPPASASAGQSSHPISPGPPQPASAGPSRRGHHHRHSLSHSFFSFLEPGAQTQPEDLHTQPTPVPLSPWAPISPFPSQQSVYSLDDAAAVVSVAGNGHASQSKPRRRAKSPIGRIRAPQEISPVTIGVGLWQFVVGAWLWITGQQVGSLACTGLGYWVVFDAFGVALGHVLPNYLAHSDRRAETRRPYGNARVETVMMFAQSVYLIFTSVYVCKETVEHLLLSSGEGHHHHHGDEVSSVFGIEFPIRLLFITLISLLSTAIFYNNHAKLVSTAGNRIPSLSSLLPTRSRYSASAFTYPPSLNNLLTNPYALAPIGFASAILFAASSFPLSQHRPFDLILAGLETIVTFNLAYRAAVQLGAVLLQTSPARGLAGGRMEAFLRAMREIERHPQVLHLPAPHMWQLTPSLSSLDADPYAPEGLSASAKAEGPVQSLVVTLELHVRHDLEDAEVVKLTRWAWERCVHALHFGTRGGEGGESEAEVTIGIVKG</sequence>
<keyword evidence="7" id="KW-0472">Membrane</keyword>
<dbReference type="GO" id="GO:0006829">
    <property type="term" value="P:zinc ion transport"/>
    <property type="evidence" value="ECO:0007669"/>
    <property type="project" value="TreeGrafter"/>
</dbReference>
<dbReference type="GO" id="GO:0005794">
    <property type="term" value="C:Golgi apparatus"/>
    <property type="evidence" value="ECO:0007669"/>
    <property type="project" value="UniProtKB-SubCell"/>
</dbReference>
<dbReference type="InterPro" id="IPR052005">
    <property type="entry name" value="CDF_SLC30A"/>
</dbReference>
<dbReference type="PANTHER" id="PTHR46531">
    <property type="entry name" value="ZINC TRANSPORTER 6"/>
    <property type="match status" value="1"/>
</dbReference>
<keyword evidence="3" id="KW-0812">Transmembrane</keyword>
<dbReference type="EMBL" id="AYKW01000023">
    <property type="protein sequence ID" value="PIL29101.1"/>
    <property type="molecule type" value="Genomic_DNA"/>
</dbReference>
<dbReference type="STRING" id="1077348.A0A2G8S5R1"/>
<dbReference type="OrthoDB" id="5382797at2759"/>
<feature type="region of interest" description="Disordered" evidence="8">
    <location>
        <begin position="115"/>
        <end position="303"/>
    </location>
</feature>
<evidence type="ECO:0000256" key="8">
    <source>
        <dbReference type="SAM" id="MobiDB-lite"/>
    </source>
</evidence>
<evidence type="ECO:0000313" key="9">
    <source>
        <dbReference type="EMBL" id="PIL29101.1"/>
    </source>
</evidence>
<organism evidence="9 10">
    <name type="scientific">Ganoderma sinense ZZ0214-1</name>
    <dbReference type="NCBI Taxonomy" id="1077348"/>
    <lineage>
        <taxon>Eukaryota</taxon>
        <taxon>Fungi</taxon>
        <taxon>Dikarya</taxon>
        <taxon>Basidiomycota</taxon>
        <taxon>Agaricomycotina</taxon>
        <taxon>Agaricomycetes</taxon>
        <taxon>Polyporales</taxon>
        <taxon>Polyporaceae</taxon>
        <taxon>Ganoderma</taxon>
    </lineage>
</organism>
<comment type="subcellular location">
    <subcellularLocation>
        <location evidence="1">Endomembrane system</location>
        <topology evidence="1">Multi-pass membrane protein</topology>
    </subcellularLocation>
</comment>
<evidence type="ECO:0000256" key="1">
    <source>
        <dbReference type="ARBA" id="ARBA00004127"/>
    </source>
</evidence>
<evidence type="ECO:0000256" key="2">
    <source>
        <dbReference type="ARBA" id="ARBA00022448"/>
    </source>
</evidence>
<name>A0A2G8S5R1_9APHY</name>
<evidence type="ECO:0000256" key="5">
    <source>
        <dbReference type="ARBA" id="ARBA00022989"/>
    </source>
</evidence>
<evidence type="ECO:0000256" key="6">
    <source>
        <dbReference type="ARBA" id="ARBA00023065"/>
    </source>
</evidence>
<dbReference type="InterPro" id="IPR027469">
    <property type="entry name" value="Cation_efflux_TMD_sf"/>
</dbReference>
<dbReference type="Proteomes" id="UP000230002">
    <property type="component" value="Unassembled WGS sequence"/>
</dbReference>
<feature type="compositionally biased region" description="Polar residues" evidence="8">
    <location>
        <begin position="124"/>
        <end position="144"/>
    </location>
</feature>
<evidence type="ECO:0000256" key="3">
    <source>
        <dbReference type="ARBA" id="ARBA00022692"/>
    </source>
</evidence>
<dbReference type="GO" id="GO:0016020">
    <property type="term" value="C:membrane"/>
    <property type="evidence" value="ECO:0007669"/>
    <property type="project" value="UniProtKB-SubCell"/>
</dbReference>
<dbReference type="SUPFAM" id="SSF161111">
    <property type="entry name" value="Cation efflux protein transmembrane domain-like"/>
    <property type="match status" value="1"/>
</dbReference>
<proteinExistence type="predicted"/>
<evidence type="ECO:0000256" key="7">
    <source>
        <dbReference type="ARBA" id="ARBA00023136"/>
    </source>
</evidence>
<feature type="region of interest" description="Disordered" evidence="8">
    <location>
        <begin position="1"/>
        <end position="90"/>
    </location>
</feature>
<keyword evidence="2" id="KW-0813">Transport</keyword>
<feature type="compositionally biased region" description="Polar residues" evidence="8">
    <location>
        <begin position="57"/>
        <end position="82"/>
    </location>
</feature>
<dbReference type="PANTHER" id="PTHR46531:SF1">
    <property type="entry name" value="ZINC TRANSPORTER 6"/>
    <property type="match status" value="1"/>
</dbReference>
<keyword evidence="6" id="KW-0406">Ion transport</keyword>
<dbReference type="AlphaFoldDB" id="A0A2G8S5R1"/>